<name>A0AAV2QNX0_MEGNR</name>
<organism evidence="4 5">
    <name type="scientific">Meganyctiphanes norvegica</name>
    <name type="common">Northern krill</name>
    <name type="synonym">Thysanopoda norvegica</name>
    <dbReference type="NCBI Taxonomy" id="48144"/>
    <lineage>
        <taxon>Eukaryota</taxon>
        <taxon>Metazoa</taxon>
        <taxon>Ecdysozoa</taxon>
        <taxon>Arthropoda</taxon>
        <taxon>Crustacea</taxon>
        <taxon>Multicrustacea</taxon>
        <taxon>Malacostraca</taxon>
        <taxon>Eumalacostraca</taxon>
        <taxon>Eucarida</taxon>
        <taxon>Euphausiacea</taxon>
        <taxon>Euphausiidae</taxon>
        <taxon>Meganyctiphanes</taxon>
    </lineage>
</organism>
<evidence type="ECO:0000313" key="5">
    <source>
        <dbReference type="Proteomes" id="UP001497623"/>
    </source>
</evidence>
<comment type="caution">
    <text evidence="4">The sequence shown here is derived from an EMBL/GenBank/DDBJ whole genome shotgun (WGS) entry which is preliminary data.</text>
</comment>
<evidence type="ECO:0000259" key="3">
    <source>
        <dbReference type="PROSITE" id="PS50879"/>
    </source>
</evidence>
<dbReference type="EMBL" id="CAXKWB010009633">
    <property type="protein sequence ID" value="CAL4095421.1"/>
    <property type="molecule type" value="Genomic_DNA"/>
</dbReference>
<keyword evidence="5" id="KW-1185">Reference proteome</keyword>
<dbReference type="InterPro" id="IPR012337">
    <property type="entry name" value="RNaseH-like_sf"/>
</dbReference>
<dbReference type="PANTHER" id="PTHR33332">
    <property type="entry name" value="REVERSE TRANSCRIPTASE DOMAIN-CONTAINING PROTEIN"/>
    <property type="match status" value="1"/>
</dbReference>
<sequence>MLRSRTVTVTVQGKSVSKKVKKGCPQGGILSPMLWNLVINSLIILINSTPADSEGFADDVNLLIRGIDIDTIINIGQQCLDKIREWGLKTGLNFSPTKTEAILFTWKKKWDIKTSLKLGDNEIKMCQQVKYLGVILDSKMSWRPHCQDRVRKATIALMQCRRAIGKSWGLKPRQALWIFTAIIRPILAYAAVIWINATNSHTLVAMLQKVQRLACITITSAFPSTPTAALETLLQIPPIDVFLKGEAYMATYRLERGDMWTTRRYVGGRGRKFKSHVDMNNEGKIKIPILNMPKDSCTPFLQFGRKFSVKIGQRNEIQTEIDELDDGIIQCYTDGSHIDRKTGAGIFFKPNQILEVENQTISLGRLATVYQAEVIAISNAADIMNKAGITNQTIVILSDSQASLKALAKPLVKQMLVGNCINNLNILSQNNLVKLMWVPGHSDIDGNEEADILAKTGAHSLCEIPEPAVPVSYRRCRLEVRYWIVKEHCKVWNQSDTCLHTKGILRNADKIPAKSLLKLNRNKLCQVLQVLTGHGNLAKHRNKMGKAQSPLCPKCQEAEETPQHYVGDCPAYLNTRISQFGYHTIELSDLVKNDRIFKLASFVHKTKRLDEY</sequence>
<dbReference type="Proteomes" id="UP001497623">
    <property type="component" value="Unassembled WGS sequence"/>
</dbReference>
<dbReference type="GO" id="GO:0004523">
    <property type="term" value="F:RNA-DNA hybrid ribonuclease activity"/>
    <property type="evidence" value="ECO:0007669"/>
    <property type="project" value="InterPro"/>
</dbReference>
<feature type="domain" description="Reverse transcriptase" evidence="2">
    <location>
        <begin position="1"/>
        <end position="136"/>
    </location>
</feature>
<dbReference type="InterPro" id="IPR000477">
    <property type="entry name" value="RT_dom"/>
</dbReference>
<protein>
    <submittedName>
        <fullName evidence="4">Uncharacterized protein</fullName>
    </submittedName>
</protein>
<evidence type="ECO:0000313" key="4">
    <source>
        <dbReference type="EMBL" id="CAL4095421.1"/>
    </source>
</evidence>
<feature type="transmembrane region" description="Helical" evidence="1">
    <location>
        <begin position="175"/>
        <end position="195"/>
    </location>
</feature>
<keyword evidence="1" id="KW-0472">Membrane</keyword>
<dbReference type="Gene3D" id="3.30.420.10">
    <property type="entry name" value="Ribonuclease H-like superfamily/Ribonuclease H"/>
    <property type="match status" value="1"/>
</dbReference>
<dbReference type="Pfam" id="PF00075">
    <property type="entry name" value="RNase_H"/>
    <property type="match status" value="1"/>
</dbReference>
<proteinExistence type="predicted"/>
<dbReference type="AlphaFoldDB" id="A0AAV2QNX0"/>
<dbReference type="Pfam" id="PF00078">
    <property type="entry name" value="RVT_1"/>
    <property type="match status" value="1"/>
</dbReference>
<dbReference type="GO" id="GO:0003676">
    <property type="term" value="F:nucleic acid binding"/>
    <property type="evidence" value="ECO:0007669"/>
    <property type="project" value="InterPro"/>
</dbReference>
<evidence type="ECO:0000259" key="2">
    <source>
        <dbReference type="PROSITE" id="PS50878"/>
    </source>
</evidence>
<reference evidence="4 5" key="1">
    <citation type="submission" date="2024-05" db="EMBL/GenBank/DDBJ databases">
        <authorList>
            <person name="Wallberg A."/>
        </authorList>
    </citation>
    <scope>NUCLEOTIDE SEQUENCE [LARGE SCALE GENOMIC DNA]</scope>
</reference>
<dbReference type="InterPro" id="IPR036397">
    <property type="entry name" value="RNaseH_sf"/>
</dbReference>
<keyword evidence="1" id="KW-1133">Transmembrane helix</keyword>
<dbReference type="SUPFAM" id="SSF53098">
    <property type="entry name" value="Ribonuclease H-like"/>
    <property type="match status" value="1"/>
</dbReference>
<dbReference type="PROSITE" id="PS50878">
    <property type="entry name" value="RT_POL"/>
    <property type="match status" value="1"/>
</dbReference>
<keyword evidence="1" id="KW-0812">Transmembrane</keyword>
<dbReference type="CDD" id="cd09276">
    <property type="entry name" value="Rnase_HI_RT_non_LTR"/>
    <property type="match status" value="1"/>
</dbReference>
<feature type="domain" description="RNase H type-1" evidence="3">
    <location>
        <begin position="325"/>
        <end position="459"/>
    </location>
</feature>
<dbReference type="PROSITE" id="PS50879">
    <property type="entry name" value="RNASE_H_1"/>
    <property type="match status" value="1"/>
</dbReference>
<gene>
    <name evidence="4" type="ORF">MNOR_LOCUS15410</name>
</gene>
<accession>A0AAV2QNX0</accession>
<dbReference type="InterPro" id="IPR002156">
    <property type="entry name" value="RNaseH_domain"/>
</dbReference>
<evidence type="ECO:0000256" key="1">
    <source>
        <dbReference type="SAM" id="Phobius"/>
    </source>
</evidence>